<dbReference type="PROSITE" id="PS00571">
    <property type="entry name" value="AMIDASES"/>
    <property type="match status" value="1"/>
</dbReference>
<dbReference type="RefSeq" id="WP_316975197.1">
    <property type="nucleotide sequence ID" value="NZ_JAWIIJ010000020.1"/>
</dbReference>
<dbReference type="InterPro" id="IPR000120">
    <property type="entry name" value="Amidase"/>
</dbReference>
<comment type="caution">
    <text evidence="3">The sequence shown here is derived from an EMBL/GenBank/DDBJ whole genome shotgun (WGS) entry which is preliminary data.</text>
</comment>
<dbReference type="SUPFAM" id="SSF75304">
    <property type="entry name" value="Amidase signature (AS) enzymes"/>
    <property type="match status" value="1"/>
</dbReference>
<dbReference type="Pfam" id="PF01425">
    <property type="entry name" value="Amidase"/>
    <property type="match status" value="1"/>
</dbReference>
<dbReference type="PANTHER" id="PTHR11895:SF7">
    <property type="entry name" value="GLUTAMYL-TRNA(GLN) AMIDOTRANSFERASE SUBUNIT A, MITOCHONDRIAL"/>
    <property type="match status" value="1"/>
</dbReference>
<accession>A0ABU3W2T9</accession>
<dbReference type="InterPro" id="IPR023631">
    <property type="entry name" value="Amidase_dom"/>
</dbReference>
<reference evidence="3 4" key="1">
    <citation type="submission" date="2023-10" db="EMBL/GenBank/DDBJ databases">
        <title>Characteristics and mechanism of a salt-tolerant marine origin heterotrophic nitrifying- aerobic denitrifying bacteria Marinobacter xestospongiae HN1.</title>
        <authorList>
            <person name="Qi R."/>
        </authorList>
    </citation>
    <scope>NUCLEOTIDE SEQUENCE [LARGE SCALE GENOMIC DNA]</scope>
    <source>
        <strain evidence="3 4">HN1</strain>
    </source>
</reference>
<dbReference type="PANTHER" id="PTHR11895">
    <property type="entry name" value="TRANSAMIDASE"/>
    <property type="match status" value="1"/>
</dbReference>
<gene>
    <name evidence="3" type="ORF">RYS15_19340</name>
</gene>
<comment type="similarity">
    <text evidence="1">Belongs to the amidase family.</text>
</comment>
<evidence type="ECO:0000313" key="4">
    <source>
        <dbReference type="Proteomes" id="UP001269819"/>
    </source>
</evidence>
<protein>
    <submittedName>
        <fullName evidence="3">Amidase</fullName>
    </submittedName>
</protein>
<keyword evidence="4" id="KW-1185">Reference proteome</keyword>
<evidence type="ECO:0000313" key="3">
    <source>
        <dbReference type="EMBL" id="MDV2080847.1"/>
    </source>
</evidence>
<dbReference type="Proteomes" id="UP001269819">
    <property type="component" value="Unassembled WGS sequence"/>
</dbReference>
<sequence>MQDQPKSLHFQTALQIAHLIETRQTTSRAVTSYFLDRIARGSALNAFTEVFTEEALARADEADRALDEGRVLSPLHGVPVAIKDNIEVSGTPASAGSLSRLACVSSVTSAAVKRLLEAGMVIVGKTQMTEFAFGLSGQNPTRGTPRNPWDSAMHRAPGGSSSGAGVAVAAGLVPIAVGGDTGGSIRAPAALNHLVGFKPSGGLISADGVVPLAPSLDVLGPISRTVDDASALMAILSSVDADYELSAPAKSGHGLTSVGTTKVFVLDEAAFPAAMTADAHRVWRGVLDNLADAGWELEEWSPEDGLGIGQLSERNSLVIGYEGYREHGHLASDPAQPLWDVVRNRILAGGDISHEAYEAAVAQRTKAARALTQSIGPSGVLLMPVSGHGALPLDDEDCRHASIGQFSRAANYLDFPAIALPAGFDDAGMPIGVQLLSPIRSDARLLLLARAMAPSIRLEQRAPELGFWGL</sequence>
<proteinExistence type="inferred from homology"/>
<feature type="domain" description="Amidase" evidence="2">
    <location>
        <begin position="30"/>
        <end position="446"/>
    </location>
</feature>
<dbReference type="InterPro" id="IPR020556">
    <property type="entry name" value="Amidase_CS"/>
</dbReference>
<dbReference type="InterPro" id="IPR036928">
    <property type="entry name" value="AS_sf"/>
</dbReference>
<evidence type="ECO:0000259" key="2">
    <source>
        <dbReference type="Pfam" id="PF01425"/>
    </source>
</evidence>
<evidence type="ECO:0000256" key="1">
    <source>
        <dbReference type="ARBA" id="ARBA00009199"/>
    </source>
</evidence>
<dbReference type="EMBL" id="JAWIIJ010000020">
    <property type="protein sequence ID" value="MDV2080847.1"/>
    <property type="molecule type" value="Genomic_DNA"/>
</dbReference>
<name>A0ABU3W2T9_9GAMM</name>
<dbReference type="Gene3D" id="3.90.1300.10">
    <property type="entry name" value="Amidase signature (AS) domain"/>
    <property type="match status" value="1"/>
</dbReference>
<organism evidence="3 4">
    <name type="scientific">Marinobacter xestospongiae</name>
    <dbReference type="NCBI Taxonomy" id="994319"/>
    <lineage>
        <taxon>Bacteria</taxon>
        <taxon>Pseudomonadati</taxon>
        <taxon>Pseudomonadota</taxon>
        <taxon>Gammaproteobacteria</taxon>
        <taxon>Pseudomonadales</taxon>
        <taxon>Marinobacteraceae</taxon>
        <taxon>Marinobacter</taxon>
    </lineage>
</organism>